<evidence type="ECO:0000313" key="2">
    <source>
        <dbReference type="Proteomes" id="UP000601223"/>
    </source>
</evidence>
<proteinExistence type="predicted"/>
<keyword evidence="2" id="KW-1185">Reference proteome</keyword>
<reference evidence="1 2" key="1">
    <citation type="submission" date="2021-01" db="EMBL/GenBank/DDBJ databases">
        <title>Whole genome shotgun sequence of Catellatospora bangladeshensis NBRC 107357.</title>
        <authorList>
            <person name="Komaki H."/>
            <person name="Tamura T."/>
        </authorList>
    </citation>
    <scope>NUCLEOTIDE SEQUENCE [LARGE SCALE GENOMIC DNA]</scope>
    <source>
        <strain evidence="1 2">NBRC 107357</strain>
    </source>
</reference>
<evidence type="ECO:0000313" key="1">
    <source>
        <dbReference type="EMBL" id="GIF80730.1"/>
    </source>
</evidence>
<dbReference type="RefSeq" id="WP_203744607.1">
    <property type="nucleotide sequence ID" value="NZ_BONF01000010.1"/>
</dbReference>
<organism evidence="1 2">
    <name type="scientific">Catellatospora bangladeshensis</name>
    <dbReference type="NCBI Taxonomy" id="310355"/>
    <lineage>
        <taxon>Bacteria</taxon>
        <taxon>Bacillati</taxon>
        <taxon>Actinomycetota</taxon>
        <taxon>Actinomycetes</taxon>
        <taxon>Micromonosporales</taxon>
        <taxon>Micromonosporaceae</taxon>
        <taxon>Catellatospora</taxon>
    </lineage>
</organism>
<comment type="caution">
    <text evidence="1">The sequence shown here is derived from an EMBL/GenBank/DDBJ whole genome shotgun (WGS) entry which is preliminary data.</text>
</comment>
<dbReference type="AlphaFoldDB" id="A0A8J3JKT0"/>
<gene>
    <name evidence="1" type="ORF">Cba03nite_20790</name>
</gene>
<sequence length="210" mass="22177">MTTVRDILFGELLPGEAGAAAREVERAAERLAEAGVVGEGPQTPAPALARAVLAKVTELLDIEVSDLLVGAWRTRSALLAAARETYAQPGLRREVGIRSFTMPWEYEADVDVVVDGRTVSTLTAAVTVQLTVTALAAVVEAGRLTALTAGDAVAHGELRFRCSAPEGEHTVVERERPVDLHRELRLGGGGVALIDEARAAEEAPEAARPQ</sequence>
<accession>A0A8J3JKT0</accession>
<dbReference type="Proteomes" id="UP000601223">
    <property type="component" value="Unassembled WGS sequence"/>
</dbReference>
<name>A0A8J3JKT0_9ACTN</name>
<dbReference type="EMBL" id="BONF01000010">
    <property type="protein sequence ID" value="GIF80730.1"/>
    <property type="molecule type" value="Genomic_DNA"/>
</dbReference>
<protein>
    <submittedName>
        <fullName evidence="1">Uncharacterized protein</fullName>
    </submittedName>
</protein>